<gene>
    <name evidence="2" type="ORF">LEP1GSC060_1922</name>
</gene>
<evidence type="ECO:0000313" key="2">
    <source>
        <dbReference type="EMBL" id="EMY76039.1"/>
    </source>
</evidence>
<dbReference type="SUPFAM" id="SSF52266">
    <property type="entry name" value="SGNH hydrolase"/>
    <property type="match status" value="1"/>
</dbReference>
<sequence length="446" mass="51351">MKGFFSWAGSILAFFILVFLGTEILLNVLRSPSLQFYRDQKILHRYNPVYYVDLAPNQDIYIRHFAGKWEGRFRTNSLGMRGLEEPDPKKSQLACLGDSLVMGFGVSDEDTFCHQLNGIELKGGARQTMNLAVDAYGSLGAVRRLKDMAPKLKNLKEVLFFVSGNDFTIPEELRAKGMLSDDEVDEIRNQDPSFNRNFRIQFELSRASYTLQALKLALEQLKVQIAFTTFRMRSEWNSTGLSSESTVEQTPAKYMKDSFFRTPENKCDPNAQKTFEKRNISSAPNPDIMSREEYKSRYCPEPIPDYFSCQDKEPSLDSLEPLPKITQQAYDEMVEYTRSNGIRLIVILMPIQVEEIFCRNRGLYHPLENYALRAAAYFERKKVPVLKLRKETGEMCGETIETRGGKKFSGIRDYFIPEDGHLTVFGNRWAKRALEKQLKELEKNAL</sequence>
<keyword evidence="1" id="KW-1133">Transmembrane helix</keyword>
<dbReference type="STRING" id="1218598.LEP1GSC060_1922"/>
<dbReference type="AlphaFoldDB" id="N1WFY5"/>
<feature type="transmembrane region" description="Helical" evidence="1">
    <location>
        <begin position="6"/>
        <end position="29"/>
    </location>
</feature>
<dbReference type="OrthoDB" id="335816at2"/>
<dbReference type="EMBL" id="AOHC02000055">
    <property type="protein sequence ID" value="EMY76039.1"/>
    <property type="molecule type" value="Genomic_DNA"/>
</dbReference>
<protein>
    <recommendedName>
        <fullName evidence="4">GDSL-like lipase/acylhydrolase family protein</fullName>
    </recommendedName>
</protein>
<dbReference type="RefSeq" id="WP_003010520.1">
    <property type="nucleotide sequence ID" value="NZ_AOHC02000055.1"/>
</dbReference>
<name>N1WFY5_9LEPT</name>
<evidence type="ECO:0008006" key="4">
    <source>
        <dbReference type="Google" id="ProtNLM"/>
    </source>
</evidence>
<evidence type="ECO:0000313" key="3">
    <source>
        <dbReference type="Proteomes" id="UP000012313"/>
    </source>
</evidence>
<accession>N1WFY5</accession>
<comment type="caution">
    <text evidence="2">The sequence shown here is derived from an EMBL/GenBank/DDBJ whole genome shotgun (WGS) entry which is preliminary data.</text>
</comment>
<keyword evidence="3" id="KW-1185">Reference proteome</keyword>
<dbReference type="Proteomes" id="UP000012313">
    <property type="component" value="Unassembled WGS sequence"/>
</dbReference>
<evidence type="ECO:0000256" key="1">
    <source>
        <dbReference type="SAM" id="Phobius"/>
    </source>
</evidence>
<reference evidence="2" key="1">
    <citation type="submission" date="2013-03" db="EMBL/GenBank/DDBJ databases">
        <authorList>
            <person name="Harkins D.M."/>
            <person name="Durkin A.S."/>
            <person name="Brinkac L.M."/>
            <person name="Haft D.H."/>
            <person name="Selengut J.D."/>
            <person name="Sanka R."/>
            <person name="DePew J."/>
            <person name="Purushe J."/>
            <person name="Hartskeerl R.A."/>
            <person name="Ahmed A."/>
            <person name="van der Linden H."/>
            <person name="Goris M.G.A."/>
            <person name="Vinetz J.M."/>
            <person name="Sutton G.G."/>
            <person name="Nierman W.C."/>
            <person name="Fouts D.E."/>
        </authorList>
    </citation>
    <scope>NUCLEOTIDE SEQUENCE [LARGE SCALE GENOMIC DNA]</scope>
    <source>
        <strain evidence="2">ICFT</strain>
    </source>
</reference>
<dbReference type="NCBIfam" id="NF047475">
    <property type="entry name" value="GDSL_LA_2490"/>
    <property type="match status" value="1"/>
</dbReference>
<proteinExistence type="predicted"/>
<organism evidence="2 3">
    <name type="scientific">Leptospira weilii serovar Ranarum str. ICFT</name>
    <dbReference type="NCBI Taxonomy" id="1218598"/>
    <lineage>
        <taxon>Bacteria</taxon>
        <taxon>Pseudomonadati</taxon>
        <taxon>Spirochaetota</taxon>
        <taxon>Spirochaetia</taxon>
        <taxon>Leptospirales</taxon>
        <taxon>Leptospiraceae</taxon>
        <taxon>Leptospira</taxon>
    </lineage>
</organism>
<keyword evidence="1" id="KW-0812">Transmembrane</keyword>
<keyword evidence="1" id="KW-0472">Membrane</keyword>